<sequence>MLLYNIHNVPDVPVHRIIKLFVLFVYCFFFIIISVNLRSPFFLNLKTHENVVYSVLKNPQDSDFGNAMRSNFAARPFRNMRPALFPQLPPFLCLLVVALLVGDFRSVQTQELTPPLFNLAAGRRVTATATCGEGVEEPELYCYLVGANKPGNENKDEEEHLLIQGQICDHCDPRREDKYHPAEHAVDGAETWWQSPPLSRGMKYNEVNLTIELGQEFHVAYVLIKMGNSPRPAVWALERSADNGKTYSPWQYFSDTLTDCELYFGPDSLKPMTADDSVPCVTQYSKIVPLEGGEIVISLLENRPSRENFFNSTVLQEFTRATNVRLRLLKTKNLLGHLMSVAKQDPTTTRRYFYSIKDISIGGRCRCNGHAVNCDQFHPENKYQLICRCQHNTCGDNCEVCCPGFEQKAWRQSLSNSPFTCEPCNCHGHADKCIYNATVAEKRQSLDINGNYEGGGVCQNCRDNTEGINCNKCVPGYYRPYNKQFNETDVCQPCECNYHYSTGNCEEGSGKCECREEYTKPNCDSCAFGYFNYPNCEKCKCHMNGTVDFYCEPQSGGQCPCKENYAGDHCDTCAQDYYNFPACSPCDCNLIGSLSSRCEVVSGNCTCSSNYAGRTCDQCADGYHNFPTCSYCNCDIRGTEASICDKQSGACLCKEGYMGSRCDQCKAGYYGYPDCQLCNCSSVGSSSTACDATGKCPCLVSFGGKTCSQCSPGFYQYPECKPCNCDSHGNIGVSCDDNGMCQCEKNFGGDKCERCKEGLYNFPICEECNCNPAGVVSSFAGCGSLPPGELCQCKVKVTGRICDECKPLYWNLRPNNVDGCEDCDCYTLGTVGSIKNCDQKSGQCVCKATTQNRRCDACADGTFDLQDRNLFGCSECACDIGGSINNLCDKFSGQCICQARVTGRTCSQPLQAHYYPSLHHYQYEVEDGHTPSFSPVRFAFSNETFPNFSWRGYAVFSPLQNEIIQEVNIQVPSIYRMLLRYSNPNQDTMLGKIRIVPDTTQDDISEQEFTVQLKPTRTPTFVTVSPPASSIPSPLVMYPGRWSISITIKNSINPATYAAYLDYFVLLPQEFYEANILVERDLVPCILNDQKLCRHFSYPRINQYDSVLSEGAYTEDDTHEPPVLFFNKPEVLATLNSPDELPLLNKAQPKLQFDMRITKPGPHILILTYTTPFDSHDSAIINIESTSRPQKGIIKLYSCAYTTPCRATVLDQQAKVSVFDFDKNDVTLVLTADENPNNNASIAVQSIVAIPQNKWSLDHIQPKTACVKKDGQCIQTSFPTSPETKKIEAESGLGGATQVPPYLSDNKTQLVYLDHKDASVDIKGTVNAPGPYVFVVHFYQPDFPEFDMDVLIQNGQFYEAHLPVKHCPANTGCRAVVQQANGNREFSLTENFVATFKEPNHKSVWLDYILLIPAKEFNENIVTEEPFDRTREFIDKCGQNYFIMDNTTSEFCKKSIYSLTTSFLHGALSCQCDVDGSKSFECEQFGGQCQCLPYVIGRRCEICATGYYGFPYCKKCDCPATALCDTVTGACICPPRVKGDKCDQCESYTYGYDPIIGCDECNCHPHGVVNNSLQCDLNNGSCSCKDHIVGRTCDHCIEGHWSFPYCVQCECDLRGTTDQICDQTTAECFCKKNVHGTACDLCKDGTFDIQTTNPEGCTRCFCFGKTTKCSSSTLYRSQITSMDDWKLVGINVTKTANIEPLDSKPVMPNPSMIQVDLLVNSLPDKIIYFAAPQSFLGNKVTSYGGHLNYSLYYNTGTFSSSISAADIIFRGADNISLIYFSYEQPVDSETTSLSLHIVENNFVLPSGHSATRELLMQVLERLKGIYIRAAYRDLGVIAQLSNVALDSATDDYLPGTSVALSVEKCDCPPNYTGLSCEECADGYYRSETGPYGGFCVPCDCHGHAATCDKVTGVCHECQNDTMGLQCEQCKPGYYGDATSPYGCMICACPLPIPSNNFASGCDVSENGEEISCQCLEGYMGALCQSCAPGYYGRPQEKGDYCKPCQCSGNINRTDPGSCDSVTGECTGCLHNSAGDACQFCAPGYYGDAIDLKNCISCACSECGTKECNHDTGTCTCKENVVGEKCESCAQDHYGFSSCQGCRLCECGLASESSQCDDSSGQCRCKPGVTGRTCNKCMPGFWNYTEDGCVSCGCNSNFSVGVGCNAQTGQCECLPGVIGDKCDHCPHRWVLVPDQGCYTCDRCTDGLLDTTDQLQNELAPVIDDFKTVAGSYFTTQRLHHINETAEQLNNNSLVGQNGLNFNPLETSLESLESEVRNLIRKAQYNKDSIDLLTPSATKFITDVQYEDKNVGDIVNSVKDAVRYVKDTVNILDQSKGIETEMALREGDAILTRMADHVIDGQDKIVANNTLATAEDLLSKAKDAVVPVNSASSDLNDLRDRISEFKDRIVDADDKTKDIAKKVRETQDLTERNKNAQVNAKIMKLKELTQDANDSLVNAVESTRNASKLLDEANADMENTAIKSIDLSKKKDRLKMKLDFDNEVMEKASGDVQKAKQHSKNLFDQAKKLDDVLSETRPFSNNALKAANAYKNIDATIEQAKEVATAAKADADTATDVSNGLSERTLGVQTRSTELLTNAQDSLKEAKDKLGPELEDDRNKVAGVGQTKHDVTSGLDGLAKGIESLSNRKVVLDSHAEQSEETAKETISKIDDIVQALPEKTRQAKQLGKDVNEVTKESDLTDGQLRRMEAEIPEIIDLTRKLNSKPEKLKQLDEDVKRGLDELKQKIDHARELADRVNLGAAFNSSSTLELRNPDNIADLGLNSRASLWFQTNKPNGLLFYIGNAVGTSNRDRRSISDDFMALQIENGFPILTVDLGSGPTQITSNAQVADDKWHQAIIERTGQNVRLSIASANTPASVNEAVIPGSSTVLDLNKDYSKLFLGGIPNNFEVQPAVEHQSFDGKIEDFSLGGLPVGLWNFVESSNVDGCVGVDRDPEQQPVGSTFNGDSYVAMDATKFELNGFKDTLVTLTFKTKAKDGLIFLAHGEDENSFLSVEMLGGHLVYQFGLGEGTKKSCSIATNSTYNDGNNHNIQAKRYSELGYLTVDNVDTWECKADGGNKALKITDQFYVGGYPGKHNIPDVINTGFDGCIDQLRISNNLADLNGVLVQDFKNVLPGCPTKEKSILSFTDSGNSFGRWPYGTVTDNQMTLILRFKSPHPNGLLAYAEDGSATFTLWLSGGELILRSGGQEVGTGASNGSAKYDDGVWHTVFASHNSSALTLIVDDRDKFKSSSPPNPIRFLSGNLYLGGVSSVIDSAAATNQFLGCIEDATLNGAIIDFATLPEAPNTVLGKCVIASVPGGTKPRPAKIPPLPIKEDDDRDSSTKPTLPTQVTTTPSPTPYGQCALPLHPAPDNDLTNSSGHRFGTSKFSRIEYPTITGRFKNKFDFSVDIKTIEQDGVVFYVADPKHIDYVALFMKENMIYFSFNLGSGQTVLSSDKLITNSEWHTVEFSRIGPTAKLKIDGEIAAEGQTNGAKEALNIYGPFYLGGVPLNISVPVRSNLGLNATFKGCLRNLKSSNKLVVDSFNSTGVIPCSEKTEEGAFFYNTGGYVKGIDSFRVGATLEVTMDVKPRHTSGVLMSVHGKKDYFVIQMLDGSVKATVENGKGAFSALFSPPNQYYFCDGQWHKISVTKTKNYIVLSVDNEAQTSGLGAGGSADTDTSLALFIGGHPNLHKKRPKGLETSAHYTGCIKNVKINNERDKINFNNVHGDVSMSVCPTI</sequence>
<feature type="domain" description="Laminin G" evidence="18">
    <location>
        <begin position="2957"/>
        <end position="3135"/>
    </location>
</feature>
<evidence type="ECO:0000256" key="9">
    <source>
        <dbReference type="ARBA" id="ARBA00023157"/>
    </source>
</evidence>
<feature type="disulfide bond" evidence="14">
    <location>
        <begin position="1470"/>
        <end position="1482"/>
    </location>
</feature>
<dbReference type="FunFam" id="2.10.25.10:FF:000051">
    <property type="entry name" value="Laminin subunit alpha 4"/>
    <property type="match status" value="1"/>
</dbReference>
<dbReference type="GO" id="GO:0007155">
    <property type="term" value="P:cell adhesion"/>
    <property type="evidence" value="ECO:0007669"/>
    <property type="project" value="UniProtKB-KW"/>
</dbReference>
<feature type="domain" description="Laminin EGF-like" evidence="19">
    <location>
        <begin position="632"/>
        <end position="677"/>
    </location>
</feature>
<feature type="domain" description="Laminin EGF-like" evidence="19">
    <location>
        <begin position="586"/>
        <end position="631"/>
    </location>
</feature>
<keyword evidence="2" id="KW-0964">Secreted</keyword>
<keyword evidence="17" id="KW-0812">Transmembrane</keyword>
<dbReference type="SUPFAM" id="SSF57196">
    <property type="entry name" value="EGF/Laminin"/>
    <property type="match status" value="20"/>
</dbReference>
<evidence type="ECO:0000259" key="19">
    <source>
        <dbReference type="PROSITE" id="PS50027"/>
    </source>
</evidence>
<comment type="caution">
    <text evidence="14">Lacks conserved residue(s) required for the propagation of feature annotation.</text>
</comment>
<feature type="region of interest" description="Disordered" evidence="16">
    <location>
        <begin position="3319"/>
        <end position="3354"/>
    </location>
</feature>
<evidence type="ECO:0000256" key="1">
    <source>
        <dbReference type="ARBA" id="ARBA00004302"/>
    </source>
</evidence>
<feature type="transmembrane region" description="Helical" evidence="17">
    <location>
        <begin position="83"/>
        <end position="102"/>
    </location>
</feature>
<feature type="disulfide bond" evidence="14">
    <location>
        <begin position="1611"/>
        <end position="1628"/>
    </location>
</feature>
<dbReference type="SMART" id="SM00181">
    <property type="entry name" value="EGF"/>
    <property type="match status" value="10"/>
</dbReference>
<dbReference type="InterPro" id="IPR000034">
    <property type="entry name" value="Laminin_IV"/>
</dbReference>
<feature type="compositionally biased region" description="Low complexity" evidence="16">
    <location>
        <begin position="3341"/>
        <end position="3353"/>
    </location>
</feature>
<dbReference type="SMART" id="SM00282">
    <property type="entry name" value="LamG"/>
    <property type="match status" value="5"/>
</dbReference>
<dbReference type="PROSITE" id="PS01248">
    <property type="entry name" value="EGF_LAM_1"/>
    <property type="match status" value="8"/>
</dbReference>
<dbReference type="SUPFAM" id="SSF49899">
    <property type="entry name" value="Concanavalin A-like lectins/glucanases"/>
    <property type="match status" value="5"/>
</dbReference>
<evidence type="ECO:0000256" key="3">
    <source>
        <dbReference type="ARBA" id="ARBA00022530"/>
    </source>
</evidence>
<feature type="transmembrane region" description="Helical" evidence="17">
    <location>
        <begin position="20"/>
        <end position="37"/>
    </location>
</feature>
<dbReference type="FunFam" id="2.10.25.10:FF:000209">
    <property type="entry name" value="Laminin subunit alpha 5"/>
    <property type="match status" value="1"/>
</dbReference>
<dbReference type="GO" id="GO:0005102">
    <property type="term" value="F:signaling receptor binding"/>
    <property type="evidence" value="ECO:0007669"/>
    <property type="project" value="InterPro"/>
</dbReference>
<feature type="disulfide bond" evidence="14">
    <location>
        <begin position="2028"/>
        <end position="2037"/>
    </location>
</feature>
<dbReference type="FunFam" id="2.10.25.10:FF:000082">
    <property type="entry name" value="Laminin subunit alpha 1"/>
    <property type="match status" value="1"/>
</dbReference>
<evidence type="ECO:0000256" key="13">
    <source>
        <dbReference type="PROSITE-ProRule" id="PRU00122"/>
    </source>
</evidence>
<dbReference type="InterPro" id="IPR056863">
    <property type="entry name" value="LMN_ATRN_NET-like_EGF"/>
</dbReference>
<dbReference type="InterPro" id="IPR010307">
    <property type="entry name" value="Laminin_dom_II"/>
</dbReference>
<evidence type="ECO:0000256" key="4">
    <source>
        <dbReference type="ARBA" id="ARBA00022729"/>
    </source>
</evidence>
<evidence type="ECO:0000259" key="18">
    <source>
        <dbReference type="PROSITE" id="PS50025"/>
    </source>
</evidence>
<dbReference type="FunFam" id="2.10.25.10:FF:000069">
    <property type="entry name" value="Laminin subunit alpha 1"/>
    <property type="match status" value="1"/>
</dbReference>
<dbReference type="InterPro" id="IPR009254">
    <property type="entry name" value="Laminin_aI"/>
</dbReference>
<feature type="domain" description="Laminin EGF-like" evidence="19">
    <location>
        <begin position="823"/>
        <end position="875"/>
    </location>
</feature>
<feature type="coiled-coil region" evidence="15">
    <location>
        <begin position="2386"/>
        <end position="2413"/>
    </location>
</feature>
<evidence type="ECO:0000256" key="15">
    <source>
        <dbReference type="SAM" id="Coils"/>
    </source>
</evidence>
<feature type="domain" description="Laminin EGF-like" evidence="19">
    <location>
        <begin position="2004"/>
        <end position="2056"/>
    </location>
</feature>
<dbReference type="InterPro" id="IPR002049">
    <property type="entry name" value="LE_dom"/>
</dbReference>
<dbReference type="PANTHER" id="PTHR10574:SF406">
    <property type="entry name" value="LAMININ SUBUNIT ALPHA 5"/>
    <property type="match status" value="1"/>
</dbReference>
<dbReference type="SMART" id="SM00180">
    <property type="entry name" value="EGF_Lam"/>
    <property type="match status" value="22"/>
</dbReference>
<feature type="domain" description="Laminin IV type A" evidence="20">
    <location>
        <begin position="1680"/>
        <end position="1864"/>
    </location>
</feature>
<dbReference type="InterPro" id="IPR001368">
    <property type="entry name" value="TNFR/NGFR_Cys_rich_reg"/>
</dbReference>
<feature type="domain" description="Laminin EGF-like" evidence="19">
    <location>
        <begin position="2104"/>
        <end position="2150"/>
    </location>
</feature>
<keyword evidence="17" id="KW-1133">Transmembrane helix</keyword>
<dbReference type="GO" id="GO:0009888">
    <property type="term" value="P:tissue development"/>
    <property type="evidence" value="ECO:0007669"/>
    <property type="project" value="TreeGrafter"/>
</dbReference>
<evidence type="ECO:0000256" key="11">
    <source>
        <dbReference type="ARBA" id="ARBA00023292"/>
    </source>
</evidence>
<dbReference type="PANTHER" id="PTHR10574">
    <property type="entry name" value="NETRIN/LAMININ-RELATED"/>
    <property type="match status" value="1"/>
</dbReference>
<feature type="disulfide bond" evidence="14">
    <location>
        <begin position="1472"/>
        <end position="1489"/>
    </location>
</feature>
<feature type="disulfide bond" evidence="14">
    <location>
        <begin position="586"/>
        <end position="598"/>
    </location>
</feature>
<dbReference type="GO" id="GO:0030054">
    <property type="term" value="C:cell junction"/>
    <property type="evidence" value="ECO:0007669"/>
    <property type="project" value="UniProtKB-ARBA"/>
</dbReference>
<feature type="disulfide bond" evidence="14">
    <location>
        <begin position="653"/>
        <end position="662"/>
    </location>
</feature>
<evidence type="ECO:0000259" key="21">
    <source>
        <dbReference type="PROSITE" id="PS51117"/>
    </source>
</evidence>
<keyword evidence="10" id="KW-0325">Glycoprotein</keyword>
<feature type="domain" description="Laminin EGF-like" evidence="19">
    <location>
        <begin position="539"/>
        <end position="585"/>
    </location>
</feature>
<feature type="domain" description="Laminin EGF-like" evidence="19">
    <location>
        <begin position="678"/>
        <end position="722"/>
    </location>
</feature>
<feature type="disulfide bond" evidence="13">
    <location>
        <begin position="3283"/>
        <end position="3310"/>
    </location>
</feature>
<dbReference type="PRINTS" id="PR00011">
    <property type="entry name" value="EGFLAMININ"/>
</dbReference>
<dbReference type="InterPro" id="IPR000742">
    <property type="entry name" value="EGF"/>
</dbReference>
<dbReference type="FunFam" id="2.10.25.10:FF:000090">
    <property type="entry name" value="laminin subunit alpha"/>
    <property type="match status" value="2"/>
</dbReference>
<dbReference type="FunFam" id="2.10.25.10:FF:000189">
    <property type="entry name" value="Laminin subunit alpha 2"/>
    <property type="match status" value="1"/>
</dbReference>
<feature type="disulfide bond" evidence="14">
    <location>
        <begin position="1630"/>
        <end position="1639"/>
    </location>
</feature>
<feature type="disulfide bond" evidence="14">
    <location>
        <begin position="1917"/>
        <end position="1926"/>
    </location>
</feature>
<evidence type="ECO:0000256" key="8">
    <source>
        <dbReference type="ARBA" id="ARBA00023054"/>
    </source>
</evidence>
<dbReference type="FunFam" id="2.10.25.10:FF:000034">
    <property type="entry name" value="Laminin subunit alpha 3"/>
    <property type="match status" value="1"/>
</dbReference>
<dbReference type="Pfam" id="PF06009">
    <property type="entry name" value="Laminin_II"/>
    <property type="match status" value="1"/>
</dbReference>
<feature type="domain" description="Laminin EGF-like" evidence="19">
    <location>
        <begin position="1609"/>
        <end position="1659"/>
    </location>
</feature>
<feature type="domain" description="Laminin EGF-like" evidence="19">
    <location>
        <begin position="1470"/>
        <end position="1515"/>
    </location>
</feature>
<keyword evidence="5" id="KW-0677">Repeat</keyword>
<feature type="domain" description="Laminin EGF-like" evidence="19">
    <location>
        <begin position="1516"/>
        <end position="1560"/>
    </location>
</feature>
<dbReference type="PROSITE" id="PS50025">
    <property type="entry name" value="LAM_G_DOMAIN"/>
    <property type="match status" value="5"/>
</dbReference>
<feature type="disulfide bond" evidence="14">
    <location>
        <begin position="1533"/>
        <end position="1542"/>
    </location>
</feature>
<keyword evidence="3" id="KW-0272">Extracellular matrix</keyword>
<feature type="disulfide bond" evidence="14">
    <location>
        <begin position="2076"/>
        <end position="2085"/>
    </location>
</feature>
<feature type="disulfide bond" evidence="13">
    <location>
        <begin position="3705"/>
        <end position="3732"/>
    </location>
</feature>
<feature type="disulfide bond" evidence="14">
    <location>
        <begin position="607"/>
        <end position="616"/>
    </location>
</feature>
<dbReference type="GO" id="GO:0005604">
    <property type="term" value="C:basement membrane"/>
    <property type="evidence" value="ECO:0007669"/>
    <property type="project" value="UniProtKB-SubCell"/>
</dbReference>
<dbReference type="FunFam" id="2.60.120.260:FF:000092">
    <property type="entry name" value="Laminin subunit alpha-3"/>
    <property type="match status" value="1"/>
</dbReference>
<dbReference type="FunFam" id="2.10.25.10:FF:000074">
    <property type="entry name" value="Laminin subunit alpha"/>
    <property type="match status" value="1"/>
</dbReference>
<dbReference type="Gene3D" id="2.60.120.200">
    <property type="match status" value="5"/>
</dbReference>
<dbReference type="GO" id="GO:0009887">
    <property type="term" value="P:animal organ morphogenesis"/>
    <property type="evidence" value="ECO:0007669"/>
    <property type="project" value="TreeGrafter"/>
</dbReference>
<dbReference type="FunFam" id="2.10.25.10:FF:000106">
    <property type="entry name" value="Heparan sulfate proteoglycan 2"/>
    <property type="match status" value="1"/>
</dbReference>
<feature type="disulfide bond" evidence="14">
    <location>
        <begin position="723"/>
        <end position="735"/>
    </location>
</feature>
<feature type="disulfide bond" evidence="14">
    <location>
        <begin position="1929"/>
        <end position="1943"/>
    </location>
</feature>
<evidence type="ECO:0000256" key="10">
    <source>
        <dbReference type="ARBA" id="ARBA00023180"/>
    </source>
</evidence>
<reference evidence="22" key="1">
    <citation type="submission" date="2021-05" db="EMBL/GenBank/DDBJ databases">
        <authorList>
            <person name="Alioto T."/>
            <person name="Alioto T."/>
            <person name="Gomez Garrido J."/>
        </authorList>
    </citation>
    <scope>NUCLEOTIDE SEQUENCE</scope>
</reference>
<keyword evidence="6" id="KW-0084">Basement membrane</keyword>
<feature type="disulfide bond" evidence="14">
    <location>
        <begin position="561"/>
        <end position="570"/>
    </location>
</feature>
<feature type="domain" description="Laminin G" evidence="18">
    <location>
        <begin position="3142"/>
        <end position="3310"/>
    </location>
</feature>
<dbReference type="Pfam" id="PF00053">
    <property type="entry name" value="EGF_laminin"/>
    <property type="match status" value="20"/>
</dbReference>
<keyword evidence="9 14" id="KW-1015">Disulfide bond</keyword>
<dbReference type="GO" id="GO:0071711">
    <property type="term" value="P:basement membrane organization"/>
    <property type="evidence" value="ECO:0007669"/>
    <property type="project" value="UniProtKB-ARBA"/>
</dbReference>
<feature type="disulfide bond" evidence="14">
    <location>
        <begin position="634"/>
        <end position="651"/>
    </location>
</feature>
<evidence type="ECO:0000256" key="17">
    <source>
        <dbReference type="SAM" id="Phobius"/>
    </source>
</evidence>
<comment type="subcellular location">
    <subcellularLocation>
        <location evidence="1">Secreted</location>
        <location evidence="1">Extracellular space</location>
        <location evidence="1">Extracellular matrix</location>
        <location evidence="1">Basement membrane</location>
    </subcellularLocation>
</comment>
<dbReference type="GO" id="GO:0061564">
    <property type="term" value="P:axon development"/>
    <property type="evidence" value="ECO:0007669"/>
    <property type="project" value="UniProtKB-ARBA"/>
</dbReference>
<dbReference type="SMART" id="SM00281">
    <property type="entry name" value="LamB"/>
    <property type="match status" value="1"/>
</dbReference>
<feature type="disulfide bond" evidence="14">
    <location>
        <begin position="2124"/>
        <end position="2133"/>
    </location>
</feature>
<feature type="disulfide bond" evidence="14">
    <location>
        <begin position="743"/>
        <end position="752"/>
    </location>
</feature>
<dbReference type="Gene3D" id="2.60.120.260">
    <property type="entry name" value="Galactose-binding domain-like"/>
    <property type="match status" value="1"/>
</dbReference>
<evidence type="ECO:0000256" key="7">
    <source>
        <dbReference type="ARBA" id="ARBA00022889"/>
    </source>
</evidence>
<feature type="disulfide bond" evidence="14">
    <location>
        <begin position="678"/>
        <end position="690"/>
    </location>
</feature>
<feature type="domain" description="Laminin N-terminal" evidence="21">
    <location>
        <begin position="108"/>
        <end position="364"/>
    </location>
</feature>
<dbReference type="InterPro" id="IPR001791">
    <property type="entry name" value="Laminin_G"/>
</dbReference>
<keyword evidence="7" id="KW-0130">Cell adhesion</keyword>
<accession>A0A8D9AKJ6</accession>
<feature type="disulfide bond" evidence="14">
    <location>
        <begin position="698"/>
        <end position="707"/>
    </location>
</feature>
<keyword evidence="4" id="KW-0732">Signal</keyword>
<dbReference type="Gene3D" id="2.10.25.10">
    <property type="entry name" value="Laminin"/>
    <property type="match status" value="21"/>
</dbReference>
<feature type="disulfide bond" evidence="14">
    <location>
        <begin position="588"/>
        <end position="605"/>
    </location>
</feature>
<comment type="subunit">
    <text evidence="12">Laminin is a complex glycoprotein, consisting of three different polypeptide chains (alpha, beta, gamma), which are bound to each other by disulfide bonds into a cross-shaped molecule comprising one long and three short arms with globules at each end.</text>
</comment>
<dbReference type="Pfam" id="PF06008">
    <property type="entry name" value="Laminin_I"/>
    <property type="match status" value="1"/>
</dbReference>
<evidence type="ECO:0000256" key="16">
    <source>
        <dbReference type="SAM" id="MobiDB-lite"/>
    </source>
</evidence>
<dbReference type="Pfam" id="PF00054">
    <property type="entry name" value="Laminin_G_1"/>
    <property type="match status" value="1"/>
</dbReference>
<name>A0A8D9AKJ6_9HEMI</name>
<dbReference type="Pfam" id="PF00055">
    <property type="entry name" value="Laminin_N"/>
    <property type="match status" value="1"/>
</dbReference>
<evidence type="ECO:0000259" key="20">
    <source>
        <dbReference type="PROSITE" id="PS51115"/>
    </source>
</evidence>
<feature type="disulfide bond" evidence="14">
    <location>
        <begin position="1609"/>
        <end position="1621"/>
    </location>
</feature>
<feature type="disulfide bond" evidence="14">
    <location>
        <begin position="1491"/>
        <end position="1500"/>
    </location>
</feature>
<dbReference type="GO" id="GO:0030155">
    <property type="term" value="P:regulation of cell adhesion"/>
    <property type="evidence" value="ECO:0007669"/>
    <property type="project" value="InterPro"/>
</dbReference>
<dbReference type="EMBL" id="HBUF01568593">
    <property type="protein sequence ID" value="CAG6765606.1"/>
    <property type="molecule type" value="Transcribed_RNA"/>
</dbReference>
<dbReference type="PROSITE" id="PS51115">
    <property type="entry name" value="LAMININ_IVA"/>
    <property type="match status" value="1"/>
</dbReference>
<dbReference type="CDD" id="cd02795">
    <property type="entry name" value="CBM6-CBM35-CBM36_like"/>
    <property type="match status" value="1"/>
</dbReference>
<evidence type="ECO:0000256" key="6">
    <source>
        <dbReference type="ARBA" id="ARBA00022869"/>
    </source>
</evidence>
<dbReference type="GO" id="GO:0030334">
    <property type="term" value="P:regulation of cell migration"/>
    <property type="evidence" value="ECO:0007669"/>
    <property type="project" value="InterPro"/>
</dbReference>
<feature type="domain" description="Laminin EGF-like" evidence="19">
    <location>
        <begin position="1898"/>
        <end position="1945"/>
    </location>
</feature>
<dbReference type="PROSITE" id="PS51117">
    <property type="entry name" value="LAMININ_NTER"/>
    <property type="match status" value="1"/>
</dbReference>
<dbReference type="GO" id="GO:0045995">
    <property type="term" value="P:regulation of embryonic development"/>
    <property type="evidence" value="ECO:0007669"/>
    <property type="project" value="InterPro"/>
</dbReference>
<evidence type="ECO:0000256" key="14">
    <source>
        <dbReference type="PROSITE-ProRule" id="PRU00460"/>
    </source>
</evidence>
<evidence type="ECO:0000256" key="12">
    <source>
        <dbReference type="ARBA" id="ARBA00065619"/>
    </source>
</evidence>
<dbReference type="PROSITE" id="PS00652">
    <property type="entry name" value="TNFR_NGFR_1"/>
    <property type="match status" value="1"/>
</dbReference>
<feature type="compositionally biased region" description="Basic and acidic residues" evidence="16">
    <location>
        <begin position="3331"/>
        <end position="3340"/>
    </location>
</feature>
<feature type="domain" description="Laminin EGF-like" evidence="19">
    <location>
        <begin position="723"/>
        <end position="772"/>
    </location>
</feature>
<protein>
    <submittedName>
        <fullName evidence="22">Laminin subunit alpha</fullName>
    </submittedName>
</protein>
<dbReference type="FunFam" id="2.10.25.10:FF:000407">
    <property type="entry name" value="Laminin subunit alpha-3"/>
    <property type="match status" value="1"/>
</dbReference>
<feature type="disulfide bond" evidence="14">
    <location>
        <begin position="632"/>
        <end position="644"/>
    </location>
</feature>
<dbReference type="CDD" id="cd00055">
    <property type="entry name" value="EGF_Lam"/>
    <property type="match status" value="21"/>
</dbReference>
<dbReference type="Pfam" id="PF00052">
    <property type="entry name" value="Laminin_B"/>
    <property type="match status" value="1"/>
</dbReference>
<keyword evidence="8 15" id="KW-0175">Coiled coil</keyword>
<organism evidence="22">
    <name type="scientific">Cacopsylla melanoneura</name>
    <dbReference type="NCBI Taxonomy" id="428564"/>
    <lineage>
        <taxon>Eukaryota</taxon>
        <taxon>Metazoa</taxon>
        <taxon>Ecdysozoa</taxon>
        <taxon>Arthropoda</taxon>
        <taxon>Hexapoda</taxon>
        <taxon>Insecta</taxon>
        <taxon>Pterygota</taxon>
        <taxon>Neoptera</taxon>
        <taxon>Paraneoptera</taxon>
        <taxon>Hemiptera</taxon>
        <taxon>Sternorrhyncha</taxon>
        <taxon>Psylloidea</taxon>
        <taxon>Psyllidae</taxon>
        <taxon>Psyllinae</taxon>
        <taxon>Cacopsylla</taxon>
    </lineage>
</organism>
<feature type="domain" description="Laminin EGF-like" evidence="19">
    <location>
        <begin position="1561"/>
        <end position="1608"/>
    </location>
</feature>
<feature type="domain" description="Laminin G" evidence="18">
    <location>
        <begin position="3556"/>
        <end position="3732"/>
    </location>
</feature>
<feature type="domain" description="Laminin G" evidence="18">
    <location>
        <begin position="2756"/>
        <end position="2946"/>
    </location>
</feature>
<feature type="domain" description="Laminin EGF-like" evidence="19">
    <location>
        <begin position="2057"/>
        <end position="2103"/>
    </location>
</feature>
<dbReference type="SMART" id="SM00136">
    <property type="entry name" value="LamNT"/>
    <property type="match status" value="1"/>
</dbReference>
<evidence type="ECO:0000313" key="22">
    <source>
        <dbReference type="EMBL" id="CAG6765606.1"/>
    </source>
</evidence>
<feature type="domain" description="Laminin G" evidence="18">
    <location>
        <begin position="3378"/>
        <end position="3550"/>
    </location>
</feature>
<dbReference type="InterPro" id="IPR008211">
    <property type="entry name" value="Laminin_N"/>
</dbReference>
<dbReference type="InterPro" id="IPR050440">
    <property type="entry name" value="Laminin/Netrin_ECM"/>
</dbReference>
<dbReference type="FunFam" id="2.10.25.10:FF:000388">
    <property type="entry name" value="Laminin subunit alpha"/>
    <property type="match status" value="1"/>
</dbReference>
<proteinExistence type="predicted"/>
<dbReference type="Pfam" id="PF02210">
    <property type="entry name" value="Laminin_G_2"/>
    <property type="match status" value="4"/>
</dbReference>
<dbReference type="CDD" id="cd00110">
    <property type="entry name" value="LamG"/>
    <property type="match status" value="5"/>
</dbReference>
<evidence type="ECO:0000256" key="5">
    <source>
        <dbReference type="ARBA" id="ARBA00022737"/>
    </source>
</evidence>
<dbReference type="FunFam" id="2.10.25.10:FF:000011">
    <property type="entry name" value="Cadherin EGF LAG seven-pass G-type receptor"/>
    <property type="match status" value="1"/>
</dbReference>
<evidence type="ECO:0000256" key="2">
    <source>
        <dbReference type="ARBA" id="ARBA00022525"/>
    </source>
</evidence>
<keyword evidence="17" id="KW-0472">Membrane</keyword>
<dbReference type="PROSITE" id="PS50027">
    <property type="entry name" value="EGF_LAM_2"/>
    <property type="match status" value="14"/>
</dbReference>
<feature type="disulfide bond" evidence="14">
    <location>
        <begin position="2040"/>
        <end position="2054"/>
    </location>
</feature>
<feature type="disulfide bond" evidence="14">
    <location>
        <begin position="539"/>
        <end position="551"/>
    </location>
</feature>
<keyword evidence="11 14" id="KW-0424">Laminin EGF-like domain</keyword>
<dbReference type="GO" id="GO:0006950">
    <property type="term" value="P:response to stress"/>
    <property type="evidence" value="ECO:0007669"/>
    <property type="project" value="UniProtKB-ARBA"/>
</dbReference>
<feature type="disulfide bond" evidence="14">
    <location>
        <begin position="846"/>
        <end position="855"/>
    </location>
</feature>
<dbReference type="Pfam" id="PF24973">
    <property type="entry name" value="EGF_LMN_ATRN"/>
    <property type="match status" value="1"/>
</dbReference>
<dbReference type="InterPro" id="IPR013320">
    <property type="entry name" value="ConA-like_dom_sf"/>
</dbReference>
<feature type="disulfide bond" evidence="14">
    <location>
        <begin position="1584"/>
        <end position="1593"/>
    </location>
</feature>